<proteinExistence type="predicted"/>
<protein>
    <submittedName>
        <fullName evidence="1">Uncharacterized protein</fullName>
    </submittedName>
</protein>
<evidence type="ECO:0000313" key="2">
    <source>
        <dbReference type="Proteomes" id="UP000790709"/>
    </source>
</evidence>
<accession>A0ACB8AWJ6</accession>
<reference evidence="1" key="1">
    <citation type="journal article" date="2021" name="New Phytol.">
        <title>Evolutionary innovations through gain and loss of genes in the ectomycorrhizal Boletales.</title>
        <authorList>
            <person name="Wu G."/>
            <person name="Miyauchi S."/>
            <person name="Morin E."/>
            <person name="Kuo A."/>
            <person name="Drula E."/>
            <person name="Varga T."/>
            <person name="Kohler A."/>
            <person name="Feng B."/>
            <person name="Cao Y."/>
            <person name="Lipzen A."/>
            <person name="Daum C."/>
            <person name="Hundley H."/>
            <person name="Pangilinan J."/>
            <person name="Johnson J."/>
            <person name="Barry K."/>
            <person name="LaButti K."/>
            <person name="Ng V."/>
            <person name="Ahrendt S."/>
            <person name="Min B."/>
            <person name="Choi I.G."/>
            <person name="Park H."/>
            <person name="Plett J.M."/>
            <person name="Magnuson J."/>
            <person name="Spatafora J.W."/>
            <person name="Nagy L.G."/>
            <person name="Henrissat B."/>
            <person name="Grigoriev I.V."/>
            <person name="Yang Z.L."/>
            <person name="Xu J."/>
            <person name="Martin F.M."/>
        </authorList>
    </citation>
    <scope>NUCLEOTIDE SEQUENCE</scope>
    <source>
        <strain evidence="1">KUC20120723A-06</strain>
    </source>
</reference>
<dbReference type="EMBL" id="MU266984">
    <property type="protein sequence ID" value="KAH7917639.1"/>
    <property type="molecule type" value="Genomic_DNA"/>
</dbReference>
<gene>
    <name evidence="1" type="ORF">BV22DRAFT_1052297</name>
</gene>
<dbReference type="Proteomes" id="UP000790709">
    <property type="component" value="Unassembled WGS sequence"/>
</dbReference>
<sequence length="530" mass="58357">MIAGWLLANHKVTSEEHATYHWKGIPERFRNKVETRLLASDPLRDMSTPFPVAEVEAAAGGCLQGGRFDTDLVYSDGESDIDSDSSSNSDEESETSDSSDSDDERRKSHRKVRKAKKVQSSRKKRVSTPKSSTEDESHTTRTSTKPKATRSKATTKPVPQDEVEDLIQQLNKMSIDDNRYGLLYFRACKLDSEVKSVVRAPKLQDKSGPTTTTTRNVWNPNVNGSNNSSAPSSTPAPRSPSTAPYVRRIRCYGCGQDGHSVNACPDINRELTKGTLVRDAQGKVALPGGRSLRRQGEETLIQALQHETTKPKTHLVTLDPSEERWVHPDSDDDEEEVYVVPADASDAYDEEVLVYPAERTMRGRDEKGKENKPPATVPTPVRTGPSPAKPVVKGDERPIKAPEVVSKRSNSDDDDDVIMEDSPIRKGPVDRKGGERLKGRKQESNVKVPNEDLELRRNNPKRSDVAAHVDSKNVLNRLLGTPVQIAIGDVLGVSKELSGVLMEAIKPKSVVKIDGKAAEAGNTKSYQGER</sequence>
<keyword evidence="2" id="KW-1185">Reference proteome</keyword>
<name>A0ACB8AWJ6_9AGAM</name>
<comment type="caution">
    <text evidence="1">The sequence shown here is derived from an EMBL/GenBank/DDBJ whole genome shotgun (WGS) entry which is preliminary data.</text>
</comment>
<organism evidence="1 2">
    <name type="scientific">Leucogyrophana mollusca</name>
    <dbReference type="NCBI Taxonomy" id="85980"/>
    <lineage>
        <taxon>Eukaryota</taxon>
        <taxon>Fungi</taxon>
        <taxon>Dikarya</taxon>
        <taxon>Basidiomycota</taxon>
        <taxon>Agaricomycotina</taxon>
        <taxon>Agaricomycetes</taxon>
        <taxon>Agaricomycetidae</taxon>
        <taxon>Boletales</taxon>
        <taxon>Boletales incertae sedis</taxon>
        <taxon>Leucogyrophana</taxon>
    </lineage>
</organism>
<evidence type="ECO:0000313" key="1">
    <source>
        <dbReference type="EMBL" id="KAH7917639.1"/>
    </source>
</evidence>